<comment type="caution">
    <text evidence="2">The sequence shown here is derived from an EMBL/GenBank/DDBJ whole genome shotgun (WGS) entry which is preliminary data.</text>
</comment>
<name>A0ABP3TVE5_9CLOT</name>
<dbReference type="EMBL" id="BAAACF010000001">
    <property type="protein sequence ID" value="GAA0716503.1"/>
    <property type="molecule type" value="Genomic_DNA"/>
</dbReference>
<proteinExistence type="predicted"/>
<keyword evidence="1" id="KW-0472">Membrane</keyword>
<keyword evidence="3" id="KW-1185">Reference proteome</keyword>
<evidence type="ECO:0000256" key="1">
    <source>
        <dbReference type="SAM" id="Phobius"/>
    </source>
</evidence>
<reference evidence="3" key="1">
    <citation type="journal article" date="2019" name="Int. J. Syst. Evol. Microbiol.">
        <title>The Global Catalogue of Microorganisms (GCM) 10K type strain sequencing project: providing services to taxonomists for standard genome sequencing and annotation.</title>
        <authorList>
            <consortium name="The Broad Institute Genomics Platform"/>
            <consortium name="The Broad Institute Genome Sequencing Center for Infectious Disease"/>
            <person name="Wu L."/>
            <person name="Ma J."/>
        </authorList>
    </citation>
    <scope>NUCLEOTIDE SEQUENCE [LARGE SCALE GENOMIC DNA]</scope>
    <source>
        <strain evidence="3">JCM 1405</strain>
    </source>
</reference>
<organism evidence="2 3">
    <name type="scientific">Clostridium malenominatum</name>
    <dbReference type="NCBI Taxonomy" id="1539"/>
    <lineage>
        <taxon>Bacteria</taxon>
        <taxon>Bacillati</taxon>
        <taxon>Bacillota</taxon>
        <taxon>Clostridia</taxon>
        <taxon>Eubacteriales</taxon>
        <taxon>Clostridiaceae</taxon>
        <taxon>Clostridium</taxon>
    </lineage>
</organism>
<accession>A0ABP3TVE5</accession>
<keyword evidence="1" id="KW-1133">Transmembrane helix</keyword>
<keyword evidence="1" id="KW-0812">Transmembrane</keyword>
<dbReference type="InterPro" id="IPR008407">
    <property type="entry name" value="Brnchd-chn_aa_trnsp_AzlD"/>
</dbReference>
<feature type="transmembrane region" description="Helical" evidence="1">
    <location>
        <begin position="37"/>
        <end position="58"/>
    </location>
</feature>
<dbReference type="RefSeq" id="WP_343765308.1">
    <property type="nucleotide sequence ID" value="NZ_BAAACF010000001.1"/>
</dbReference>
<evidence type="ECO:0000313" key="2">
    <source>
        <dbReference type="EMBL" id="GAA0716503.1"/>
    </source>
</evidence>
<dbReference type="Pfam" id="PF05437">
    <property type="entry name" value="AzlD"/>
    <property type="match status" value="1"/>
</dbReference>
<gene>
    <name evidence="2" type="ORF">GCM10008905_01040</name>
</gene>
<feature type="transmembrane region" description="Helical" evidence="1">
    <location>
        <begin position="64"/>
        <end position="97"/>
    </location>
</feature>
<protein>
    <recommendedName>
        <fullName evidence="4">Branched-chain amino acid transport protein</fullName>
    </recommendedName>
</protein>
<evidence type="ECO:0000313" key="3">
    <source>
        <dbReference type="Proteomes" id="UP001500339"/>
    </source>
</evidence>
<sequence>MRNIIIVVFMALVTYLPRLIPLVFLNNKELPPFWRRFLKFVPFAALSALIFPDILFSTGDFKSALIGSIASIVLSLLNLNVVFVVFGGIMTVLLCYIM</sequence>
<evidence type="ECO:0008006" key="4">
    <source>
        <dbReference type="Google" id="ProtNLM"/>
    </source>
</evidence>
<dbReference type="Proteomes" id="UP001500339">
    <property type="component" value="Unassembled WGS sequence"/>
</dbReference>
<feature type="transmembrane region" description="Helical" evidence="1">
    <location>
        <begin position="6"/>
        <end position="25"/>
    </location>
</feature>